<organism evidence="1 2">
    <name type="scientific">Aquiflexum gelatinilyticum</name>
    <dbReference type="NCBI Taxonomy" id="2961943"/>
    <lineage>
        <taxon>Bacteria</taxon>
        <taxon>Pseudomonadati</taxon>
        <taxon>Bacteroidota</taxon>
        <taxon>Cytophagia</taxon>
        <taxon>Cytophagales</taxon>
        <taxon>Cyclobacteriaceae</taxon>
        <taxon>Aquiflexum</taxon>
    </lineage>
</organism>
<dbReference type="Proteomes" id="UP001142175">
    <property type="component" value="Unassembled WGS sequence"/>
</dbReference>
<comment type="caution">
    <text evidence="1">The sequence shown here is derived from an EMBL/GenBank/DDBJ whole genome shotgun (WGS) entry which is preliminary data.</text>
</comment>
<accession>A0A9X2T004</accession>
<evidence type="ECO:0000313" key="2">
    <source>
        <dbReference type="Proteomes" id="UP001142175"/>
    </source>
</evidence>
<dbReference type="RefSeq" id="WP_258422982.1">
    <property type="nucleotide sequence ID" value="NZ_JANSUY010000004.1"/>
</dbReference>
<evidence type="ECO:0000313" key="1">
    <source>
        <dbReference type="EMBL" id="MCR9015123.1"/>
    </source>
</evidence>
<dbReference type="EMBL" id="JANSUY010000004">
    <property type="protein sequence ID" value="MCR9015123.1"/>
    <property type="molecule type" value="Genomic_DNA"/>
</dbReference>
<proteinExistence type="predicted"/>
<keyword evidence="2" id="KW-1185">Reference proteome</keyword>
<protein>
    <recommendedName>
        <fullName evidence="3">TerB-C domain-containing protein</fullName>
    </recommendedName>
</protein>
<gene>
    <name evidence="1" type="ORF">NU887_08745</name>
</gene>
<evidence type="ECO:0008006" key="3">
    <source>
        <dbReference type="Google" id="ProtNLM"/>
    </source>
</evidence>
<reference evidence="1" key="1">
    <citation type="submission" date="2022-08" db="EMBL/GenBank/DDBJ databases">
        <authorList>
            <person name="Zhang D."/>
        </authorList>
    </citation>
    <scope>NUCLEOTIDE SEQUENCE</scope>
    <source>
        <strain evidence="1">XJ19-11</strain>
    </source>
</reference>
<sequence>MSAKVNSKYVENYAKEFSKKVCEGYFPTKKYMTGQDIITLTPSVQVNFFIIKTLFEAWQLELEKLKSNPFFDYRDKTVHEALREFMNVLSRTIKIERTHFEPLLEQSVQDSILLAVDPLEFYKNEFGKLKGHEINQYLKENKKYIKWHTNLITNLIDKAGLSYTHEAYQEALSNNFLIQKEKLESFKILLNSMGQVVFLDFDQIAEVDFIKSKSEKKVEAIPALKEADASYFDSLEEIKDSEFEIRVDSGLKEEFEESLLQEEEQVLENIPTEKLFKTIRPDQGIDPSKVWVRFENEQYSIMKGSIKELSESIGLNQRFMFTKDLFDGNPDLLKHALKSIDECESFVEAIHLLNERYVGELGWNKDSDVVDEFLQLIFRKFDVRG</sequence>
<dbReference type="AlphaFoldDB" id="A0A9X2T004"/>
<name>A0A9X2T004_9BACT</name>